<dbReference type="InterPro" id="IPR008979">
    <property type="entry name" value="Galactose-bd-like_sf"/>
</dbReference>
<dbReference type="InterPro" id="IPR000742">
    <property type="entry name" value="EGF"/>
</dbReference>
<gene>
    <name evidence="6" type="primary">LOC106057244</name>
</gene>
<sequence>MRLHAYVITLNMCGIYILFRLVQSQTCERGFMGSGCNFKCNSDCVSLDNCNPGYFGPLCQYLDLVLGNSAVYTDRSSKTCKTFNNMSEVTIPMTVRFFSFIKLVFLYPVEDLNIRVEFQRNGSDNTFSSCPGVGKETRNYYDNTSVDIYCMTIGEVANVKLKFGDTVYLCEVYISGGRNLALRSSTSGSTLRSGFRDSSFAVDGRRPTTTGLISDECFATVFFFDSNQRFTLVFATAVRLFYFLIFIKPSDNKQMSRFELQTFDSNDVLVMRYQEPLTIVPNLTLVPHTNTSIAIKRLAVTVAQGSRIVLCELEAYGDCIDQKYGLACESSCSKACNNSLCNLAGRCLECPPGKYGPIACDFSCSPNCIDNTTCYRNGTCVGGCKQTHYDPKCLTKCDRKGCDTKEGCLIDGTCNSCLPRFTGPTCEGKCPINCGGNFSCDKLQGNCIDGCMDGFYDFSCTTTCDFRCGGTQKCEIVSGLCLDGCQSKYYGPRCLQYCPVNCGANVTCNKVTGNCDKGCKDGYYGERCQYNCPLRCRQRCDQDAKCGKGCSPGYTGTDCVKRCPSVCGGLSACHQITEECEQCKSGFYSRNCSLKCINCGKDESCDRVTGRCNFGCAAQFYGENCVKECDRACEVCRNDSGECTICQPGYYGNCKQNCRNICNNTLRCDKIYGYCRLTCGSRKYGKECKDACPLMCGADGNCHKETGECLEGCLPGYYLADCTGRCDKNCANVSCEVHTGKCIACPDGWAGVECEKRCQNCIDNVCDQDSLQCIRGCIGGDCVEEEKGSNALLIMVTVLFVMILLYVIVTLVRVKHQHLNTE</sequence>
<name>A0A9W2Z3W7_BIOGL</name>
<dbReference type="PANTHER" id="PTHR24043">
    <property type="entry name" value="SCAVENGER RECEPTOR CLASS F"/>
    <property type="match status" value="1"/>
</dbReference>
<accession>A0A9W2Z3W7</accession>
<organism evidence="5 6">
    <name type="scientific">Biomphalaria glabrata</name>
    <name type="common">Bloodfluke planorb</name>
    <name type="synonym">Freshwater snail</name>
    <dbReference type="NCBI Taxonomy" id="6526"/>
    <lineage>
        <taxon>Eukaryota</taxon>
        <taxon>Metazoa</taxon>
        <taxon>Spiralia</taxon>
        <taxon>Lophotrochozoa</taxon>
        <taxon>Mollusca</taxon>
        <taxon>Gastropoda</taxon>
        <taxon>Heterobranchia</taxon>
        <taxon>Euthyneura</taxon>
        <taxon>Panpulmonata</taxon>
        <taxon>Hygrophila</taxon>
        <taxon>Lymnaeoidea</taxon>
        <taxon>Planorbidae</taxon>
        <taxon>Biomphalaria</taxon>
    </lineage>
</organism>
<dbReference type="SMART" id="SM00181">
    <property type="entry name" value="EGF"/>
    <property type="match status" value="8"/>
</dbReference>
<keyword evidence="2" id="KW-0472">Membrane</keyword>
<feature type="domain" description="EGF-like" evidence="4">
    <location>
        <begin position="331"/>
        <end position="361"/>
    </location>
</feature>
<keyword evidence="2" id="KW-0812">Transmembrane</keyword>
<dbReference type="GO" id="GO:0005044">
    <property type="term" value="F:scavenger receptor activity"/>
    <property type="evidence" value="ECO:0007669"/>
    <property type="project" value="InterPro"/>
</dbReference>
<keyword evidence="1" id="KW-0245">EGF-like domain</keyword>
<dbReference type="OrthoDB" id="6114964at2759"/>
<evidence type="ECO:0000256" key="3">
    <source>
        <dbReference type="SAM" id="SignalP"/>
    </source>
</evidence>
<dbReference type="PANTHER" id="PTHR24043:SF8">
    <property type="entry name" value="EGF-LIKE DOMAIN-CONTAINING PROTEIN"/>
    <property type="match status" value="1"/>
</dbReference>
<proteinExistence type="predicted"/>
<feature type="transmembrane region" description="Helical" evidence="2">
    <location>
        <begin position="791"/>
        <end position="812"/>
    </location>
</feature>
<evidence type="ECO:0000259" key="4">
    <source>
        <dbReference type="SMART" id="SM00181"/>
    </source>
</evidence>
<keyword evidence="2" id="KW-1133">Transmembrane helix</keyword>
<feature type="domain" description="EGF-like" evidence="4">
    <location>
        <begin position="396"/>
        <end position="427"/>
    </location>
</feature>
<dbReference type="RefSeq" id="XP_055869612.1">
    <property type="nucleotide sequence ID" value="XM_056013637.1"/>
</dbReference>
<dbReference type="GeneID" id="106057244"/>
<feature type="domain" description="EGF-like" evidence="4">
    <location>
        <begin position="628"/>
        <end position="659"/>
    </location>
</feature>
<feature type="domain" description="EGF-like" evidence="4">
    <location>
        <begin position="687"/>
        <end position="723"/>
    </location>
</feature>
<dbReference type="SUPFAM" id="SSF49785">
    <property type="entry name" value="Galactose-binding domain-like"/>
    <property type="match status" value="1"/>
</dbReference>
<feature type="signal peptide" evidence="3">
    <location>
        <begin position="1"/>
        <end position="24"/>
    </location>
</feature>
<evidence type="ECO:0000256" key="1">
    <source>
        <dbReference type="ARBA" id="ARBA00022536"/>
    </source>
</evidence>
<keyword evidence="3" id="KW-0732">Signal</keyword>
<dbReference type="InterPro" id="IPR042635">
    <property type="entry name" value="MEGF10/SREC1/2-like"/>
</dbReference>
<keyword evidence="5" id="KW-1185">Reference proteome</keyword>
<feature type="domain" description="EGF-like" evidence="4">
    <location>
        <begin position="463"/>
        <end position="495"/>
    </location>
</feature>
<evidence type="ECO:0000313" key="6">
    <source>
        <dbReference type="RefSeq" id="XP_055869612.1"/>
    </source>
</evidence>
<evidence type="ECO:0000256" key="2">
    <source>
        <dbReference type="SAM" id="Phobius"/>
    </source>
</evidence>
<dbReference type="AlphaFoldDB" id="A0A9W2Z3W7"/>
<feature type="chain" id="PRO_5040798296" evidence="3">
    <location>
        <begin position="25"/>
        <end position="822"/>
    </location>
</feature>
<feature type="domain" description="EGF-like" evidence="4">
    <location>
        <begin position="531"/>
        <end position="560"/>
    </location>
</feature>
<feature type="domain" description="EGF-like" evidence="4">
    <location>
        <begin position="725"/>
        <end position="755"/>
    </location>
</feature>
<evidence type="ECO:0000313" key="5">
    <source>
        <dbReference type="Proteomes" id="UP001165740"/>
    </source>
</evidence>
<reference evidence="6" key="1">
    <citation type="submission" date="2025-08" db="UniProtKB">
        <authorList>
            <consortium name="RefSeq"/>
        </authorList>
    </citation>
    <scope>IDENTIFICATION</scope>
</reference>
<dbReference type="Proteomes" id="UP001165740">
    <property type="component" value="Chromosome 16"/>
</dbReference>
<protein>
    <submittedName>
        <fullName evidence="6">Multiple epidermal growth factor-like domains protein 10 isoform X1</fullName>
    </submittedName>
</protein>
<feature type="domain" description="EGF-like" evidence="4">
    <location>
        <begin position="497"/>
        <end position="529"/>
    </location>
</feature>